<dbReference type="PANTHER" id="PTHR43721">
    <property type="entry name" value="ELONGATION FACTOR TU-RELATED"/>
    <property type="match status" value="1"/>
</dbReference>
<evidence type="ECO:0000256" key="1">
    <source>
        <dbReference type="ARBA" id="ARBA00004496"/>
    </source>
</evidence>
<keyword evidence="8" id="KW-1185">Reference proteome</keyword>
<dbReference type="InterPro" id="IPR036390">
    <property type="entry name" value="WH_DNA-bd_sf"/>
</dbReference>
<keyword evidence="7" id="KW-0251">Elongation factor</keyword>
<dbReference type="Gene3D" id="3.40.50.300">
    <property type="entry name" value="P-loop containing nucleotide triphosphate hydrolases"/>
    <property type="match status" value="1"/>
</dbReference>
<dbReference type="SUPFAM" id="SSF46785">
    <property type="entry name" value="Winged helix' DNA-binding domain"/>
    <property type="match status" value="1"/>
</dbReference>
<keyword evidence="5" id="KW-0342">GTP-binding</keyword>
<dbReference type="InterPro" id="IPR036388">
    <property type="entry name" value="WH-like_DNA-bd_sf"/>
</dbReference>
<protein>
    <submittedName>
        <fullName evidence="7">Selenocysteine-specific elongation factor</fullName>
    </submittedName>
</protein>
<keyword evidence="2" id="KW-0963">Cytoplasm</keyword>
<dbReference type="NCBIfam" id="TIGR00475">
    <property type="entry name" value="selB"/>
    <property type="match status" value="1"/>
</dbReference>
<dbReference type="CDD" id="cd03696">
    <property type="entry name" value="SelB_II"/>
    <property type="match status" value="1"/>
</dbReference>
<dbReference type="Proteomes" id="UP000789359">
    <property type="component" value="Unassembled WGS sequence"/>
</dbReference>
<comment type="caution">
    <text evidence="7">The sequence shown here is derived from an EMBL/GenBank/DDBJ whole genome shotgun (WGS) entry which is preliminary data.</text>
</comment>
<keyword evidence="3" id="KW-0547">Nucleotide-binding</keyword>
<dbReference type="Pfam" id="PF00009">
    <property type="entry name" value="GTP_EFTU"/>
    <property type="match status" value="1"/>
</dbReference>
<organism evidence="7 8">
    <name type="scientific">Campylobacter suis</name>
    <dbReference type="NCBI Taxonomy" id="2790657"/>
    <lineage>
        <taxon>Bacteria</taxon>
        <taxon>Pseudomonadati</taxon>
        <taxon>Campylobacterota</taxon>
        <taxon>Epsilonproteobacteria</taxon>
        <taxon>Campylobacterales</taxon>
        <taxon>Campylobacteraceae</taxon>
        <taxon>Campylobacter</taxon>
    </lineage>
</organism>
<dbReference type="SUPFAM" id="SSF50465">
    <property type="entry name" value="EF-Tu/eEF-1alpha/eIF2-gamma C-terminal domain"/>
    <property type="match status" value="1"/>
</dbReference>
<dbReference type="InterPro" id="IPR031157">
    <property type="entry name" value="G_TR_CS"/>
</dbReference>
<dbReference type="InterPro" id="IPR009001">
    <property type="entry name" value="Transl_elong_EF1A/Init_IF2_C"/>
</dbReference>
<accession>A0ABN7K4M4</accession>
<dbReference type="PROSITE" id="PS00301">
    <property type="entry name" value="G_TR_1"/>
    <property type="match status" value="1"/>
</dbReference>
<dbReference type="InterPro" id="IPR000795">
    <property type="entry name" value="T_Tr_GTP-bd_dom"/>
</dbReference>
<evidence type="ECO:0000256" key="5">
    <source>
        <dbReference type="ARBA" id="ARBA00023134"/>
    </source>
</evidence>
<dbReference type="SUPFAM" id="SSF52540">
    <property type="entry name" value="P-loop containing nucleoside triphosphate hydrolases"/>
    <property type="match status" value="1"/>
</dbReference>
<evidence type="ECO:0000256" key="4">
    <source>
        <dbReference type="ARBA" id="ARBA00022917"/>
    </source>
</evidence>
<dbReference type="InterPro" id="IPR005225">
    <property type="entry name" value="Small_GTP-bd"/>
</dbReference>
<dbReference type="NCBIfam" id="TIGR00231">
    <property type="entry name" value="small_GTP"/>
    <property type="match status" value="1"/>
</dbReference>
<dbReference type="CDD" id="cd04171">
    <property type="entry name" value="SelB"/>
    <property type="match status" value="1"/>
</dbReference>
<dbReference type="Gene3D" id="2.40.30.10">
    <property type="entry name" value="Translation factors"/>
    <property type="match status" value="1"/>
</dbReference>
<gene>
    <name evidence="7" type="primary">selB</name>
    <name evidence="7" type="ORF">LMG8286_00159</name>
</gene>
<dbReference type="PROSITE" id="PS51722">
    <property type="entry name" value="G_TR_2"/>
    <property type="match status" value="1"/>
</dbReference>
<dbReference type="PANTHER" id="PTHR43721:SF11">
    <property type="entry name" value="SELENOCYSTEINE-SPECIFIC ELONGATION FACTOR"/>
    <property type="match status" value="1"/>
</dbReference>
<dbReference type="InterPro" id="IPR050055">
    <property type="entry name" value="EF-Tu_GTPase"/>
</dbReference>
<dbReference type="InterPro" id="IPR027417">
    <property type="entry name" value="P-loop_NTPase"/>
</dbReference>
<evidence type="ECO:0000256" key="3">
    <source>
        <dbReference type="ARBA" id="ARBA00022741"/>
    </source>
</evidence>
<proteinExistence type="predicted"/>
<dbReference type="InterPro" id="IPR004535">
    <property type="entry name" value="Transl_elong_SelB"/>
</dbReference>
<evidence type="ECO:0000313" key="7">
    <source>
        <dbReference type="EMBL" id="CAD7286328.1"/>
    </source>
</evidence>
<sequence>MGLIIGTAGHIDHGKTALIKALNGFEGDRMEQEKERGITIDLSFSNLQRGHENIAFIDVPGHENLVKTMISGAFGFDACMLVVAANDGIMPQTKEHISVLSLLDAKSIILVISKSDLVDKSHLKQVEQELLEYIKNFKNLDVLQSFFVSIKDDESIVNLRDYLFTLRPKKRDDDGIFRYYIDRAFSVKGIGVVVTGSVLSGSVKIGEKLFNYDIAKEVGVRNIQTHDADAKSAGTSSRVALNLTGVELSELKKGQLLSKKGFFRGFREADTVVFSSILTHNQSVTFCVGAKQIAAKAIVLSEQNESKFVTFKFEKDMFLKFNEPFVLIANGRVIGGGRVLNPISEPLKKQSKISFLNALNHSDFKSVFEILKDTHKNGFGLISSVQRFDLAHEKALEVAKSLSNVFVDDTALNVYDQSALARIKEFVKFMLEKNKFAIFSASSISLKLTWASQNLVQKAIDELETSGIISKKEGVYTKTGIALSELKVRLEDEIYKILDTANLAPDAPYNIYDELEIDRASGDNALKKLTAQGRVIRLAHNLFITSKALNEALSKLKELIKTQGAVNVHNAKDALGLSRKYIIAYLERLDLDTNIIKDGLDRKFK</sequence>
<feature type="domain" description="Tr-type G" evidence="6">
    <location>
        <begin position="1"/>
        <end position="173"/>
    </location>
</feature>
<keyword evidence="4" id="KW-0648">Protein biosynthesis</keyword>
<dbReference type="Gene3D" id="1.10.10.10">
    <property type="entry name" value="Winged helix-like DNA-binding domain superfamily/Winged helix DNA-binding domain"/>
    <property type="match status" value="1"/>
</dbReference>
<comment type="subcellular location">
    <subcellularLocation>
        <location evidence="1">Cytoplasm</location>
    </subcellularLocation>
</comment>
<evidence type="ECO:0000259" key="6">
    <source>
        <dbReference type="PROSITE" id="PS51722"/>
    </source>
</evidence>
<dbReference type="InterPro" id="IPR015191">
    <property type="entry name" value="SelB_WHD4"/>
</dbReference>
<dbReference type="RefSeq" id="WP_230055968.1">
    <property type="nucleotide sequence ID" value="NZ_CAJHOE010000001.1"/>
</dbReference>
<name>A0ABN7K4M4_9BACT</name>
<dbReference type="EMBL" id="CAJHOE010000001">
    <property type="protein sequence ID" value="CAD7286328.1"/>
    <property type="molecule type" value="Genomic_DNA"/>
</dbReference>
<reference evidence="7 8" key="1">
    <citation type="submission" date="2020-11" db="EMBL/GenBank/DDBJ databases">
        <authorList>
            <person name="Peeters C."/>
        </authorList>
    </citation>
    <scope>NUCLEOTIDE SEQUENCE [LARGE SCALE GENOMIC DNA]</scope>
    <source>
        <strain evidence="7 8">LMG 8286</strain>
    </source>
</reference>
<dbReference type="InterPro" id="IPR009000">
    <property type="entry name" value="Transl_B-barrel_sf"/>
</dbReference>
<evidence type="ECO:0000313" key="8">
    <source>
        <dbReference type="Proteomes" id="UP000789359"/>
    </source>
</evidence>
<dbReference type="SUPFAM" id="SSF50447">
    <property type="entry name" value="Translation proteins"/>
    <property type="match status" value="1"/>
</dbReference>
<dbReference type="Pfam" id="PF09107">
    <property type="entry name" value="WHD_3rd_SelB"/>
    <property type="match status" value="1"/>
</dbReference>
<evidence type="ECO:0000256" key="2">
    <source>
        <dbReference type="ARBA" id="ARBA00022490"/>
    </source>
</evidence>
<dbReference type="GO" id="GO:0003746">
    <property type="term" value="F:translation elongation factor activity"/>
    <property type="evidence" value="ECO:0007669"/>
    <property type="project" value="UniProtKB-KW"/>
</dbReference>